<dbReference type="GO" id="GO:0003735">
    <property type="term" value="F:structural constituent of ribosome"/>
    <property type="evidence" value="ECO:0007669"/>
    <property type="project" value="InterPro"/>
</dbReference>
<proteinExistence type="inferred from homology"/>
<evidence type="ECO:0000313" key="6">
    <source>
        <dbReference type="EMBL" id="CAD7689963.1"/>
    </source>
</evidence>
<name>A0A811ZMV9_NYCPR</name>
<keyword evidence="2" id="KW-0689">Ribosomal protein</keyword>
<dbReference type="SUPFAM" id="SSF50193">
    <property type="entry name" value="Ribosomal protein L14"/>
    <property type="match status" value="1"/>
</dbReference>
<protein>
    <recommendedName>
        <fullName evidence="4">Large ribosomal subunit protein uL14</fullName>
    </recommendedName>
    <alternativeName>
        <fullName evidence="5">60S ribosomal protein L23</fullName>
    </alternativeName>
</protein>
<dbReference type="InterPro" id="IPR000218">
    <property type="entry name" value="Ribosomal_uL14"/>
</dbReference>
<dbReference type="Gene3D" id="2.40.150.20">
    <property type="entry name" value="Ribosomal protein L14"/>
    <property type="match status" value="1"/>
</dbReference>
<organism evidence="6 7">
    <name type="scientific">Nyctereutes procyonoides</name>
    <name type="common">Raccoon dog</name>
    <name type="synonym">Canis procyonoides</name>
    <dbReference type="NCBI Taxonomy" id="34880"/>
    <lineage>
        <taxon>Eukaryota</taxon>
        <taxon>Metazoa</taxon>
        <taxon>Chordata</taxon>
        <taxon>Craniata</taxon>
        <taxon>Vertebrata</taxon>
        <taxon>Euteleostomi</taxon>
        <taxon>Mammalia</taxon>
        <taxon>Eutheria</taxon>
        <taxon>Laurasiatheria</taxon>
        <taxon>Carnivora</taxon>
        <taxon>Caniformia</taxon>
        <taxon>Canidae</taxon>
        <taxon>Nyctereutes</taxon>
    </lineage>
</organism>
<evidence type="ECO:0000256" key="2">
    <source>
        <dbReference type="ARBA" id="ARBA00022980"/>
    </source>
</evidence>
<dbReference type="AlphaFoldDB" id="A0A811ZMV9"/>
<sequence>MLKCGCGEFPNAKFWISLGLPVGAMINCADNTKAKNLLPAAGVGDMWMATVKKGRPQLRKKDTSSSSNSTTEVILEKDGMFLYSENNRGQSKQRQNERLLSQDQLQRSMQTCGPVLYPMLTVLPDSLVHLC</sequence>
<dbReference type="Proteomes" id="UP000645828">
    <property type="component" value="Unassembled WGS sequence"/>
</dbReference>
<comment type="similarity">
    <text evidence="1">Belongs to the universal ribosomal protein uL14 family.</text>
</comment>
<accession>A0A811ZMV9</accession>
<keyword evidence="3" id="KW-0687">Ribonucleoprotein</keyword>
<evidence type="ECO:0000256" key="4">
    <source>
        <dbReference type="ARBA" id="ARBA00035199"/>
    </source>
</evidence>
<dbReference type="GO" id="GO:0006412">
    <property type="term" value="P:translation"/>
    <property type="evidence" value="ECO:0007669"/>
    <property type="project" value="InterPro"/>
</dbReference>
<evidence type="ECO:0000256" key="1">
    <source>
        <dbReference type="ARBA" id="ARBA00010745"/>
    </source>
</evidence>
<reference evidence="6" key="1">
    <citation type="submission" date="2020-12" db="EMBL/GenBank/DDBJ databases">
        <authorList>
            <consortium name="Molecular Ecology Group"/>
        </authorList>
    </citation>
    <scope>NUCLEOTIDE SEQUENCE</scope>
    <source>
        <strain evidence="6">TBG_1078</strain>
    </source>
</reference>
<dbReference type="EMBL" id="CAJHUB010000769">
    <property type="protein sequence ID" value="CAD7689963.1"/>
    <property type="molecule type" value="Genomic_DNA"/>
</dbReference>
<dbReference type="PANTHER" id="PTHR11761">
    <property type="entry name" value="50S/60S RIBOSOMAL PROTEIN L14/L23"/>
    <property type="match status" value="1"/>
</dbReference>
<gene>
    <name evidence="6" type="ORF">NYPRO_LOCUS22757</name>
</gene>
<dbReference type="GO" id="GO:0022625">
    <property type="term" value="C:cytosolic large ribosomal subunit"/>
    <property type="evidence" value="ECO:0007669"/>
    <property type="project" value="TreeGrafter"/>
</dbReference>
<comment type="caution">
    <text evidence="6">The sequence shown here is derived from an EMBL/GenBank/DDBJ whole genome shotgun (WGS) entry which is preliminary data.</text>
</comment>
<dbReference type="InterPro" id="IPR036853">
    <property type="entry name" value="Ribosomal_uL14_sf"/>
</dbReference>
<dbReference type="PANTHER" id="PTHR11761:SF8">
    <property type="entry name" value="LARGE RIBOSOMAL SUBUNIT PROTEIN UL14"/>
    <property type="match status" value="1"/>
</dbReference>
<dbReference type="GO" id="GO:0070180">
    <property type="term" value="F:large ribosomal subunit rRNA binding"/>
    <property type="evidence" value="ECO:0007669"/>
    <property type="project" value="TreeGrafter"/>
</dbReference>
<evidence type="ECO:0000313" key="7">
    <source>
        <dbReference type="Proteomes" id="UP000645828"/>
    </source>
</evidence>
<evidence type="ECO:0000256" key="3">
    <source>
        <dbReference type="ARBA" id="ARBA00023274"/>
    </source>
</evidence>
<keyword evidence="7" id="KW-1185">Reference proteome</keyword>
<evidence type="ECO:0000256" key="5">
    <source>
        <dbReference type="ARBA" id="ARBA00035326"/>
    </source>
</evidence>